<comment type="caution">
    <text evidence="1">The sequence shown here is derived from an EMBL/GenBank/DDBJ whole genome shotgun (WGS) entry which is preliminary data.</text>
</comment>
<dbReference type="SUPFAM" id="SSF52540">
    <property type="entry name" value="P-loop containing nucleoside triphosphate hydrolases"/>
    <property type="match status" value="1"/>
</dbReference>
<reference evidence="1" key="1">
    <citation type="submission" date="2023-03" db="EMBL/GenBank/DDBJ databases">
        <title>Multiphase analysis and comparison of six strains from genera Psychromarinibacter, Lutimaribacter, and Maritimibacter, including a novel species: Psychromarinibacter sediminicola sp. nov.</title>
        <authorList>
            <person name="Wang Y.-H."/>
            <person name="Ye M.-Q."/>
            <person name="Du Z.-J."/>
        </authorList>
    </citation>
    <scope>NUCLEOTIDE SEQUENCE</scope>
    <source>
        <strain evidence="1">C21-152</strain>
    </source>
</reference>
<dbReference type="EMBL" id="JARGYC010000001">
    <property type="protein sequence ID" value="MDF0599155.1"/>
    <property type="molecule type" value="Genomic_DNA"/>
</dbReference>
<evidence type="ECO:0008006" key="3">
    <source>
        <dbReference type="Google" id="ProtNLM"/>
    </source>
</evidence>
<evidence type="ECO:0000313" key="2">
    <source>
        <dbReference type="Proteomes" id="UP001220964"/>
    </source>
</evidence>
<dbReference type="AlphaFoldDB" id="A0AAE3T870"/>
<organism evidence="1 2">
    <name type="scientific">Psychromarinibacter sediminicola</name>
    <dbReference type="NCBI Taxonomy" id="3033385"/>
    <lineage>
        <taxon>Bacteria</taxon>
        <taxon>Pseudomonadati</taxon>
        <taxon>Pseudomonadota</taxon>
        <taxon>Alphaproteobacteria</taxon>
        <taxon>Rhodobacterales</taxon>
        <taxon>Paracoccaceae</taxon>
        <taxon>Psychromarinibacter</taxon>
    </lineage>
</organism>
<keyword evidence="2" id="KW-1185">Reference proteome</keyword>
<dbReference type="Gene3D" id="3.40.50.300">
    <property type="entry name" value="P-loop containing nucleotide triphosphate hydrolases"/>
    <property type="match status" value="1"/>
</dbReference>
<dbReference type="InterPro" id="IPR027417">
    <property type="entry name" value="P-loop_NTPase"/>
</dbReference>
<dbReference type="Proteomes" id="UP001220964">
    <property type="component" value="Unassembled WGS sequence"/>
</dbReference>
<sequence>MTAPPLSRHRHAPRASARAALAALPVLGELSLPMGRAHEICGDARRTLAALVAARTEGPVFWIVPSWVPERPNPEAVLHLFDPGRLVFLEPKRAEDLLWCLEEVLRAGVVSLAVADLPAPPGLTAVRRLHLAAETGAEEEGVPPPLGLLLTPGTGGAPGVETRWQMQAAHGPGGVRAWHLHRLRARTAPVASWRVSPAEGRLHAAPLSPAPA</sequence>
<accession>A0AAE3T870</accession>
<proteinExistence type="predicted"/>
<dbReference type="RefSeq" id="WP_275565305.1">
    <property type="nucleotide sequence ID" value="NZ_JARGYC010000001.1"/>
</dbReference>
<gene>
    <name evidence="1" type="ORF">P1J78_00290</name>
</gene>
<evidence type="ECO:0000313" key="1">
    <source>
        <dbReference type="EMBL" id="MDF0599155.1"/>
    </source>
</evidence>
<name>A0AAE3T870_9RHOB</name>
<protein>
    <recommendedName>
        <fullName evidence="3">Protein ImuA</fullName>
    </recommendedName>
</protein>